<keyword evidence="3 6" id="KW-0812">Transmembrane</keyword>
<evidence type="ECO:0000256" key="5">
    <source>
        <dbReference type="ARBA" id="ARBA00023136"/>
    </source>
</evidence>
<evidence type="ECO:0000256" key="2">
    <source>
        <dbReference type="ARBA" id="ARBA00022475"/>
    </source>
</evidence>
<accession>A0ABY8C861</accession>
<feature type="transmembrane region" description="Helical" evidence="6">
    <location>
        <begin position="249"/>
        <end position="269"/>
    </location>
</feature>
<dbReference type="RefSeq" id="WP_315570296.1">
    <property type="nucleotide sequence ID" value="NZ_CP118866.1"/>
</dbReference>
<feature type="transmembrane region" description="Helical" evidence="6">
    <location>
        <begin position="70"/>
        <end position="91"/>
    </location>
</feature>
<evidence type="ECO:0000256" key="4">
    <source>
        <dbReference type="ARBA" id="ARBA00022989"/>
    </source>
</evidence>
<dbReference type="PANTHER" id="PTHR23513:SF19">
    <property type="entry name" value="MAJOR FACILITATOR SUPERFAMILY (MFS) PROFILE DOMAIN-CONTAINING PROTEIN"/>
    <property type="match status" value="1"/>
</dbReference>
<keyword evidence="4 6" id="KW-1133">Transmembrane helix</keyword>
<evidence type="ECO:0000256" key="1">
    <source>
        <dbReference type="ARBA" id="ARBA00004651"/>
    </source>
</evidence>
<keyword evidence="8" id="KW-1185">Reference proteome</keyword>
<feature type="transmembrane region" description="Helical" evidence="6">
    <location>
        <begin position="366"/>
        <end position="386"/>
    </location>
</feature>
<proteinExistence type="predicted"/>
<dbReference type="SUPFAM" id="SSF103473">
    <property type="entry name" value="MFS general substrate transporter"/>
    <property type="match status" value="1"/>
</dbReference>
<name>A0ABY8C861_9FIRM</name>
<dbReference type="PANTHER" id="PTHR23513">
    <property type="entry name" value="INTEGRAL MEMBRANE EFFLUX PROTEIN-RELATED"/>
    <property type="match status" value="1"/>
</dbReference>
<dbReference type="InterPro" id="IPR011701">
    <property type="entry name" value="MFS"/>
</dbReference>
<gene>
    <name evidence="7" type="ORF">PYS61_03535</name>
</gene>
<sequence>MSKEIKKLLISQAVANLADVFLRVVIIANVFIISGSVIATSMVPILIGLASFSASFLVPLVTKKVALNRVLSLTQLGKTVLLFVLLLLLYCSETVHVSMLYIFIVSISLLDGFAAPVSYAIVPQYATDLGRANAALSMSGEGVQLVGWGLGGLLYAALGIQLSSVVILLLFTVATILMFTLAPVKIKTLAAETNLETVIKGWRLVLTKPPLRFLVTANLLEIIANTIWVSSVILVFVTEYLHQTESYWGYANTAYSIGILLGGAIVFRLSERFLQSKWKTIFFSLIFMTIVTTVIILYAEAITFLLLSLAIGVFCQIKEVPESVFLQETVAETELVNVYAVFEVVSASAFSCFVFLVSLITDSFGVLYAFWLAVICLLAESFLVFINRKQLQ</sequence>
<feature type="transmembrane region" description="Helical" evidence="6">
    <location>
        <begin position="20"/>
        <end position="50"/>
    </location>
</feature>
<protein>
    <submittedName>
        <fullName evidence="7">Ryptide export MFS transporter</fullName>
    </submittedName>
</protein>
<organism evidence="7 8">
    <name type="scientific">Amygdalobacter indicium</name>
    <dbReference type="NCBI Taxonomy" id="3029272"/>
    <lineage>
        <taxon>Bacteria</taxon>
        <taxon>Bacillati</taxon>
        <taxon>Bacillota</taxon>
        <taxon>Clostridia</taxon>
        <taxon>Eubacteriales</taxon>
        <taxon>Oscillospiraceae</taxon>
        <taxon>Amygdalobacter</taxon>
    </lineage>
</organism>
<dbReference type="Proteomes" id="UP001220478">
    <property type="component" value="Chromosome"/>
</dbReference>
<dbReference type="EMBL" id="CP118868">
    <property type="protein sequence ID" value="WEG35030.1"/>
    <property type="molecule type" value="Genomic_DNA"/>
</dbReference>
<dbReference type="Gene3D" id="1.20.1250.20">
    <property type="entry name" value="MFS general substrate transporter like domains"/>
    <property type="match status" value="1"/>
</dbReference>
<dbReference type="Pfam" id="PF07690">
    <property type="entry name" value="MFS_1"/>
    <property type="match status" value="1"/>
</dbReference>
<dbReference type="CDD" id="cd06173">
    <property type="entry name" value="MFS_MefA_like"/>
    <property type="match status" value="1"/>
</dbReference>
<feature type="transmembrane region" description="Helical" evidence="6">
    <location>
        <begin position="153"/>
        <end position="179"/>
    </location>
</feature>
<dbReference type="InterPro" id="IPR036259">
    <property type="entry name" value="MFS_trans_sf"/>
</dbReference>
<reference evidence="7 8" key="1">
    <citation type="submission" date="2023-02" db="EMBL/GenBank/DDBJ databases">
        <title>Novel Oscillospiraceae bacterial genomes.</title>
        <authorList>
            <person name="Srinivasan S."/>
            <person name="Austin M.N."/>
            <person name="Fiedler T.L."/>
            <person name="Strenk S.M."/>
            <person name="Agnew K.J."/>
            <person name="Nagana Gowda G.A."/>
            <person name="Raftery D."/>
            <person name="Beamer M.A."/>
            <person name="Achilles S.L."/>
            <person name="Wiesenfeld H.C."/>
            <person name="Fredricks D.N."/>
            <person name="Hillier S.L."/>
        </authorList>
    </citation>
    <scope>NUCLEOTIDE SEQUENCE [LARGE SCALE GENOMIC DNA]</scope>
    <source>
        <strain evidence="7 8">CHIC02 1186E3-8</strain>
    </source>
</reference>
<feature type="transmembrane region" description="Helical" evidence="6">
    <location>
        <begin position="281"/>
        <end position="299"/>
    </location>
</feature>
<comment type="subcellular location">
    <subcellularLocation>
        <location evidence="1">Cell membrane</location>
        <topology evidence="1">Multi-pass membrane protein</topology>
    </subcellularLocation>
</comment>
<evidence type="ECO:0000256" key="6">
    <source>
        <dbReference type="SAM" id="Phobius"/>
    </source>
</evidence>
<feature type="transmembrane region" description="Helical" evidence="6">
    <location>
        <begin position="213"/>
        <end position="237"/>
    </location>
</feature>
<evidence type="ECO:0000313" key="8">
    <source>
        <dbReference type="Proteomes" id="UP001220478"/>
    </source>
</evidence>
<keyword evidence="5 6" id="KW-0472">Membrane</keyword>
<keyword evidence="2" id="KW-1003">Cell membrane</keyword>
<evidence type="ECO:0000313" key="7">
    <source>
        <dbReference type="EMBL" id="WEG35030.1"/>
    </source>
</evidence>
<feature type="transmembrane region" description="Helical" evidence="6">
    <location>
        <begin position="338"/>
        <end position="360"/>
    </location>
</feature>
<feature type="transmembrane region" description="Helical" evidence="6">
    <location>
        <begin position="98"/>
        <end position="122"/>
    </location>
</feature>
<dbReference type="NCBIfam" id="NF041056">
    <property type="entry name" value="ryptide_ex_MFS"/>
    <property type="match status" value="1"/>
</dbReference>
<evidence type="ECO:0000256" key="3">
    <source>
        <dbReference type="ARBA" id="ARBA00022692"/>
    </source>
</evidence>